<dbReference type="InterPro" id="IPR016024">
    <property type="entry name" value="ARM-type_fold"/>
</dbReference>
<evidence type="ECO:0000256" key="9">
    <source>
        <dbReference type="SAM" id="MobiDB-lite"/>
    </source>
</evidence>
<dbReference type="PANTHER" id="PTHR45887:SF1">
    <property type="entry name" value="TRANSLATION INITIATION FACTOR EIF-2B SUBUNIT EPSILON"/>
    <property type="match status" value="1"/>
</dbReference>
<dbReference type="GO" id="GO:0005085">
    <property type="term" value="F:guanyl-nucleotide exchange factor activity"/>
    <property type="evidence" value="ECO:0007669"/>
    <property type="project" value="InterPro"/>
</dbReference>
<proteinExistence type="inferred from homology"/>
<dbReference type="STRING" id="1077348.A0A2G8RRJ1"/>
<dbReference type="AlphaFoldDB" id="A0A2G8RRJ1"/>
<dbReference type="OrthoDB" id="424572at2759"/>
<name>A0A2G8RRJ1_9APHY</name>
<dbReference type="InterPro" id="IPR044123">
    <property type="entry name" value="W2_eIF2B_epsilon"/>
</dbReference>
<dbReference type="InterPro" id="IPR056764">
    <property type="entry name" value="LbH_EIF2B3/5"/>
</dbReference>
<accession>A0A2G8RRJ1</accession>
<evidence type="ECO:0000256" key="4">
    <source>
        <dbReference type="ARBA" id="ARBA00022540"/>
    </source>
</evidence>
<dbReference type="SUPFAM" id="SSF53448">
    <property type="entry name" value="Nucleotide-diphospho-sugar transferases"/>
    <property type="match status" value="1"/>
</dbReference>
<feature type="compositionally biased region" description="Basic and acidic residues" evidence="9">
    <location>
        <begin position="345"/>
        <end position="357"/>
    </location>
</feature>
<dbReference type="Gene3D" id="3.90.550.10">
    <property type="entry name" value="Spore Coat Polysaccharide Biosynthesis Protein SpsA, Chain A"/>
    <property type="match status" value="1"/>
</dbReference>
<dbReference type="CDD" id="cd11558">
    <property type="entry name" value="W2_eIF2B_epsilon"/>
    <property type="match status" value="1"/>
</dbReference>
<feature type="compositionally biased region" description="Acidic residues" evidence="9">
    <location>
        <begin position="714"/>
        <end position="732"/>
    </location>
</feature>
<evidence type="ECO:0000256" key="1">
    <source>
        <dbReference type="ARBA" id="ARBA00004514"/>
    </source>
</evidence>
<keyword evidence="4" id="KW-0396">Initiation factor</keyword>
<dbReference type="InterPro" id="IPR011004">
    <property type="entry name" value="Trimer_LpxA-like_sf"/>
</dbReference>
<feature type="compositionally biased region" description="Low complexity" evidence="9">
    <location>
        <begin position="400"/>
        <end position="443"/>
    </location>
</feature>
<dbReference type="InterPro" id="IPR051956">
    <property type="entry name" value="eIF2B_epsilon"/>
</dbReference>
<comment type="subcellular location">
    <subcellularLocation>
        <location evidence="1">Cytoplasm</location>
        <location evidence="1">Cytosol</location>
    </subcellularLocation>
</comment>
<dbReference type="SUPFAM" id="SSF51161">
    <property type="entry name" value="Trimeric LpxA-like enzymes"/>
    <property type="match status" value="1"/>
</dbReference>
<dbReference type="GO" id="GO:0031369">
    <property type="term" value="F:translation initiation factor binding"/>
    <property type="evidence" value="ECO:0007669"/>
    <property type="project" value="InterPro"/>
</dbReference>
<dbReference type="GO" id="GO:0005851">
    <property type="term" value="C:eukaryotic translation initiation factor 2B complex"/>
    <property type="evidence" value="ECO:0007669"/>
    <property type="project" value="TreeGrafter"/>
</dbReference>
<reference evidence="11 12" key="1">
    <citation type="journal article" date="2015" name="Sci. Rep.">
        <title>Chromosome-level genome map provides insights into diverse defense mechanisms in the medicinal fungus Ganoderma sinense.</title>
        <authorList>
            <person name="Zhu Y."/>
            <person name="Xu J."/>
            <person name="Sun C."/>
            <person name="Zhou S."/>
            <person name="Xu H."/>
            <person name="Nelson D.R."/>
            <person name="Qian J."/>
            <person name="Song J."/>
            <person name="Luo H."/>
            <person name="Xiang L."/>
            <person name="Li Y."/>
            <person name="Xu Z."/>
            <person name="Ji A."/>
            <person name="Wang L."/>
            <person name="Lu S."/>
            <person name="Hayward A."/>
            <person name="Sun W."/>
            <person name="Li X."/>
            <person name="Schwartz D.C."/>
            <person name="Wang Y."/>
            <person name="Chen S."/>
        </authorList>
    </citation>
    <scope>NUCLEOTIDE SEQUENCE [LARGE SCALE GENOMIC DNA]</scope>
    <source>
        <strain evidence="11 12">ZZ0214-1</strain>
    </source>
</reference>
<evidence type="ECO:0000256" key="3">
    <source>
        <dbReference type="ARBA" id="ARBA00022490"/>
    </source>
</evidence>
<dbReference type="Pfam" id="PF02020">
    <property type="entry name" value="W2"/>
    <property type="match status" value="1"/>
</dbReference>
<evidence type="ECO:0000313" key="12">
    <source>
        <dbReference type="Proteomes" id="UP000230002"/>
    </source>
</evidence>
<organism evidence="11 12">
    <name type="scientific">Ganoderma sinense ZZ0214-1</name>
    <dbReference type="NCBI Taxonomy" id="1077348"/>
    <lineage>
        <taxon>Eukaryota</taxon>
        <taxon>Fungi</taxon>
        <taxon>Dikarya</taxon>
        <taxon>Basidiomycota</taxon>
        <taxon>Agaricomycotina</taxon>
        <taxon>Agaricomycetes</taxon>
        <taxon>Polyporales</taxon>
        <taxon>Polyporaceae</taxon>
        <taxon>Ganoderma</taxon>
    </lineage>
</organism>
<feature type="region of interest" description="Disordered" evidence="9">
    <location>
        <begin position="316"/>
        <end position="455"/>
    </location>
</feature>
<dbReference type="Gene3D" id="2.160.10.10">
    <property type="entry name" value="Hexapeptide repeat proteins"/>
    <property type="match status" value="1"/>
</dbReference>
<comment type="caution">
    <text evidence="11">The sequence shown here is derived from an EMBL/GenBank/DDBJ whole genome shotgun (WGS) entry which is preliminary data.</text>
</comment>
<dbReference type="PANTHER" id="PTHR45887">
    <property type="entry name" value="TRANSLATION INITIATION FACTOR EIF-2B SUBUNIT EPSILON"/>
    <property type="match status" value="1"/>
</dbReference>
<feature type="compositionally biased region" description="Low complexity" evidence="9">
    <location>
        <begin position="688"/>
        <end position="709"/>
    </location>
</feature>
<protein>
    <recommendedName>
        <fullName evidence="6">Translation initiation factor eIF2B subunit epsilon</fullName>
    </recommendedName>
    <alternativeName>
        <fullName evidence="7">eIF2B GDP-GTP exchange factor subunit epsilon</fullName>
    </alternativeName>
</protein>
<dbReference type="InterPro" id="IPR003307">
    <property type="entry name" value="W2_domain"/>
</dbReference>
<evidence type="ECO:0000259" key="10">
    <source>
        <dbReference type="PROSITE" id="PS51363"/>
    </source>
</evidence>
<comment type="similarity">
    <text evidence="2">Belongs to the eIF-2B gamma/epsilon subunits family.</text>
</comment>
<evidence type="ECO:0000256" key="6">
    <source>
        <dbReference type="ARBA" id="ARBA00044144"/>
    </source>
</evidence>
<evidence type="ECO:0000313" key="11">
    <source>
        <dbReference type="EMBL" id="PIL24123.1"/>
    </source>
</evidence>
<dbReference type="InterPro" id="IPR029044">
    <property type="entry name" value="Nucleotide-diphossugar_trans"/>
</dbReference>
<evidence type="ECO:0000256" key="2">
    <source>
        <dbReference type="ARBA" id="ARBA00007878"/>
    </source>
</evidence>
<keyword evidence="12" id="KW-1185">Reference proteome</keyword>
<evidence type="ECO:0000256" key="7">
    <source>
        <dbReference type="ARBA" id="ARBA00044345"/>
    </source>
</evidence>
<dbReference type="SUPFAM" id="SSF48371">
    <property type="entry name" value="ARM repeat"/>
    <property type="match status" value="1"/>
</dbReference>
<dbReference type="GO" id="GO:0003743">
    <property type="term" value="F:translation initiation factor activity"/>
    <property type="evidence" value="ECO:0007669"/>
    <property type="project" value="TreeGrafter"/>
</dbReference>
<dbReference type="EMBL" id="AYKW01000067">
    <property type="protein sequence ID" value="PIL24123.1"/>
    <property type="molecule type" value="Genomic_DNA"/>
</dbReference>
<dbReference type="PROSITE" id="PS51363">
    <property type="entry name" value="W2"/>
    <property type="match status" value="1"/>
</dbReference>
<feature type="domain" description="W2" evidence="10">
    <location>
        <begin position="459"/>
        <end position="636"/>
    </location>
</feature>
<comment type="subunit">
    <text evidence="8">Component of the translation initiation factor 2B (eIF2B) complex which is a heterodecamer of two sets of five different subunits: alpha, beta, gamma, delta and epsilon. Subunits alpha, beta and delta comprise a regulatory subcomplex and subunits epsilon and gamma comprise a catalytic subcomplex. Within the complex, the hexameric regulatory complex resides at the center, with the two heterodimeric catalytic subcomplexes bound on opposite sides.</text>
</comment>
<feature type="compositionally biased region" description="Acidic residues" evidence="9">
    <location>
        <begin position="626"/>
        <end position="644"/>
    </location>
</feature>
<dbReference type="Proteomes" id="UP000230002">
    <property type="component" value="Unassembled WGS sequence"/>
</dbReference>
<evidence type="ECO:0000256" key="5">
    <source>
        <dbReference type="ARBA" id="ARBA00022917"/>
    </source>
</evidence>
<feature type="compositionally biased region" description="Acidic residues" evidence="9">
    <location>
        <begin position="329"/>
        <end position="344"/>
    </location>
</feature>
<feature type="region of interest" description="Disordered" evidence="9">
    <location>
        <begin position="625"/>
        <end position="769"/>
    </location>
</feature>
<dbReference type="Gene3D" id="1.25.40.180">
    <property type="match status" value="1"/>
</dbReference>
<keyword evidence="5" id="KW-0648">Protein biosynthesis</keyword>
<gene>
    <name evidence="11" type="ORF">GSI_13875</name>
</gene>
<dbReference type="Pfam" id="PF25084">
    <property type="entry name" value="LbH_EIF2B"/>
    <property type="match status" value="1"/>
</dbReference>
<feature type="compositionally biased region" description="Acidic residues" evidence="9">
    <location>
        <begin position="659"/>
        <end position="681"/>
    </location>
</feature>
<keyword evidence="3" id="KW-0963">Cytoplasm</keyword>
<sequence>MRDIYTHQIITSDFVLVTGDLVSNVRIDEVVRVHKERRRTNKDAIMTMVVKESGATHRTRSRGESGVYVLDPNTHECLHYEPVVGYPAKSHVTIPREILAEHPEVEIRYDLIDCSIDVCSVEVPSLFQDNFDYGDIRRDFVYGVLTSDLLMKNIHCYVAKDGYAARVADTRSYDAVSKDILARWTFPLVPDDNHPGGHLYEHLRGNKYIAKDNSVSLSRTCKIGNNTLIGSHTVISANASVHASVIGQRCTIGPGAVLRDAYIFDDTHVGAGAVVEGSIIGARVTLGDGARVPRGCLIADGVAIGANAKLRKFERVSKKREVRPSREEDGSDGDDEESDSELEEVEAHQEDAAHIVGKDSNALVWPPPSPDDEEELDERESYHNQRLMRIGDTASDLELSDAGSTTSASETETESDFSSGMHSLSRISSATSASGPSISLSSPADPSAQTSAIHTLSSAAAETEFRSEVAQSLERAFAEGHSVENAAVELKTLRMASNVPLRRVREAVVGAIVDRVPLVPGDAAAQRLEIAKMVKRWGPLIDKIGGVDPVETVEVLQYHCAGAGPRQPLFAQVLAQLYQQDLVEEDDIRAWYASAAAKGEGVKPGSPLLDGLKKCWVVGAKMIEQFDSDDESEEESEEESEDEEKSNPAPTKPPANKEESEDEEEDSDDGSDDDSADESEDALATAKPTTTSFAPPRPAASASGPSKPAQVTVEDSDSGDESDEFVSGEDEPPVQATAKIISPTPGGQPGPAQTAPAVSVKAKEDGESD</sequence>
<evidence type="ECO:0000256" key="8">
    <source>
        <dbReference type="ARBA" id="ARBA00046432"/>
    </source>
</evidence>